<dbReference type="AlphaFoldDB" id="A0A372NQF3"/>
<keyword evidence="3" id="KW-1185">Reference proteome</keyword>
<comment type="caution">
    <text evidence="2">The sequence shown here is derived from an EMBL/GenBank/DDBJ whole genome shotgun (WGS) entry which is preliminary data.</text>
</comment>
<name>A0A372NQF3_9SPHI</name>
<sequence>MNWMKFMIWLGLIYLSYYGAIILWDFMKKKNLPADEVPRELSFEEENEPVKEITVSKPEIYSYSVLSSGGIRLKEVFNLAREEAIEYIRPVSF</sequence>
<evidence type="ECO:0000313" key="3">
    <source>
        <dbReference type="Proteomes" id="UP000264217"/>
    </source>
</evidence>
<feature type="transmembrane region" description="Helical" evidence="1">
    <location>
        <begin position="6"/>
        <end position="24"/>
    </location>
</feature>
<dbReference type="EMBL" id="QWDC01000003">
    <property type="protein sequence ID" value="RFZ91088.1"/>
    <property type="molecule type" value="Genomic_DNA"/>
</dbReference>
<keyword evidence="1" id="KW-1133">Transmembrane helix</keyword>
<dbReference type="OrthoDB" id="769052at2"/>
<evidence type="ECO:0000256" key="1">
    <source>
        <dbReference type="SAM" id="Phobius"/>
    </source>
</evidence>
<organism evidence="2 3">
    <name type="scientific">Mucilaginibacter conchicola</name>
    <dbReference type="NCBI Taxonomy" id="2303333"/>
    <lineage>
        <taxon>Bacteria</taxon>
        <taxon>Pseudomonadati</taxon>
        <taxon>Bacteroidota</taxon>
        <taxon>Sphingobacteriia</taxon>
        <taxon>Sphingobacteriales</taxon>
        <taxon>Sphingobacteriaceae</taxon>
        <taxon>Mucilaginibacter</taxon>
    </lineage>
</organism>
<accession>A0A372NQF3</accession>
<evidence type="ECO:0000313" key="2">
    <source>
        <dbReference type="EMBL" id="RFZ91088.1"/>
    </source>
</evidence>
<dbReference type="RefSeq" id="WP_117393290.1">
    <property type="nucleotide sequence ID" value="NZ_QWDC01000003.1"/>
</dbReference>
<keyword evidence="1" id="KW-0812">Transmembrane</keyword>
<dbReference type="Proteomes" id="UP000264217">
    <property type="component" value="Unassembled WGS sequence"/>
</dbReference>
<proteinExistence type="predicted"/>
<reference evidence="2 3" key="1">
    <citation type="submission" date="2018-08" db="EMBL/GenBank/DDBJ databases">
        <title>Mucilaginibacter sp. MYSH2.</title>
        <authorList>
            <person name="Seo T."/>
        </authorList>
    </citation>
    <scope>NUCLEOTIDE SEQUENCE [LARGE SCALE GENOMIC DNA]</scope>
    <source>
        <strain evidence="2 3">MYSH2</strain>
    </source>
</reference>
<protein>
    <submittedName>
        <fullName evidence="2">Uncharacterized protein</fullName>
    </submittedName>
</protein>
<keyword evidence="1" id="KW-0472">Membrane</keyword>
<gene>
    <name evidence="2" type="ORF">D0C36_19285</name>
</gene>